<organism evidence="1 2">
    <name type="scientific">candidate division WWE3 bacterium</name>
    <dbReference type="NCBI Taxonomy" id="2053526"/>
    <lineage>
        <taxon>Bacteria</taxon>
        <taxon>Katanobacteria</taxon>
    </lineage>
</organism>
<evidence type="ECO:0000313" key="1">
    <source>
        <dbReference type="EMBL" id="NMB91797.1"/>
    </source>
</evidence>
<dbReference type="EMBL" id="JAAZNV010000009">
    <property type="protein sequence ID" value="NMB91797.1"/>
    <property type="molecule type" value="Genomic_DNA"/>
</dbReference>
<protein>
    <submittedName>
        <fullName evidence="1">Uncharacterized protein</fullName>
    </submittedName>
</protein>
<dbReference type="Proteomes" id="UP000590542">
    <property type="component" value="Unassembled WGS sequence"/>
</dbReference>
<dbReference type="AlphaFoldDB" id="A0A7X9E7N1"/>
<sequence length="102" mass="11302">MSTSNGFVLHGFRNKGSSLVIWLVDFSERALKNAKVQLVCHGRVLETKSVTVNYAEVGELYEPPEVFNIGSVKFLLSKEIKDNPDASIVVLIGEKKLDPVKI</sequence>
<name>A0A7X9E7N1_UNCKA</name>
<evidence type="ECO:0000313" key="2">
    <source>
        <dbReference type="Proteomes" id="UP000590542"/>
    </source>
</evidence>
<gene>
    <name evidence="1" type="ORF">GYA37_03030</name>
</gene>
<comment type="caution">
    <text evidence="1">The sequence shown here is derived from an EMBL/GenBank/DDBJ whole genome shotgun (WGS) entry which is preliminary data.</text>
</comment>
<reference evidence="1 2" key="1">
    <citation type="journal article" date="2020" name="Biotechnol. Biofuels">
        <title>New insights from the biogas microbiome by comprehensive genome-resolved metagenomics of nearly 1600 species originating from multiple anaerobic digesters.</title>
        <authorList>
            <person name="Campanaro S."/>
            <person name="Treu L."/>
            <person name="Rodriguez-R L.M."/>
            <person name="Kovalovszki A."/>
            <person name="Ziels R.M."/>
            <person name="Maus I."/>
            <person name="Zhu X."/>
            <person name="Kougias P.G."/>
            <person name="Basile A."/>
            <person name="Luo G."/>
            <person name="Schluter A."/>
            <person name="Konstantinidis K.T."/>
            <person name="Angelidaki I."/>
        </authorList>
    </citation>
    <scope>NUCLEOTIDE SEQUENCE [LARGE SCALE GENOMIC DNA]</scope>
    <source>
        <strain evidence="1">AS27yjCOA_202</strain>
    </source>
</reference>
<proteinExistence type="predicted"/>
<accession>A0A7X9E7N1</accession>